<accession>A0AAE0GGX5</accession>
<keyword evidence="4" id="KW-1185">Reference proteome</keyword>
<sequence>MTAASTSKKGSKKELEAELDSVSKQLALLQKANEVLTRDSKLEICDIEDLESILDGPLNNAGYDWSLRETDSETLAKVFIFAVDTDREPDADDPTDNIKLGTTDSPRSGTPSEYECNDPKDELSFQW</sequence>
<comment type="caution">
    <text evidence="3">The sequence shown here is derived from an EMBL/GenBank/DDBJ whole genome shotgun (WGS) entry which is preliminary data.</text>
</comment>
<feature type="compositionally biased region" description="Polar residues" evidence="2">
    <location>
        <begin position="100"/>
        <end position="111"/>
    </location>
</feature>
<dbReference type="Proteomes" id="UP001190700">
    <property type="component" value="Unassembled WGS sequence"/>
</dbReference>
<organism evidence="3 4">
    <name type="scientific">Cymbomonas tetramitiformis</name>
    <dbReference type="NCBI Taxonomy" id="36881"/>
    <lineage>
        <taxon>Eukaryota</taxon>
        <taxon>Viridiplantae</taxon>
        <taxon>Chlorophyta</taxon>
        <taxon>Pyramimonadophyceae</taxon>
        <taxon>Pyramimonadales</taxon>
        <taxon>Pyramimonadaceae</taxon>
        <taxon>Cymbomonas</taxon>
    </lineage>
</organism>
<gene>
    <name evidence="3" type="ORF">CYMTET_14194</name>
</gene>
<feature type="region of interest" description="Disordered" evidence="2">
    <location>
        <begin position="86"/>
        <end position="127"/>
    </location>
</feature>
<evidence type="ECO:0000256" key="1">
    <source>
        <dbReference type="SAM" id="Coils"/>
    </source>
</evidence>
<dbReference type="AlphaFoldDB" id="A0AAE0GGX5"/>
<feature type="compositionally biased region" description="Basic and acidic residues" evidence="2">
    <location>
        <begin position="117"/>
        <end position="127"/>
    </location>
</feature>
<name>A0AAE0GGX5_9CHLO</name>
<keyword evidence="1" id="KW-0175">Coiled coil</keyword>
<proteinExistence type="predicted"/>
<evidence type="ECO:0000313" key="4">
    <source>
        <dbReference type="Proteomes" id="UP001190700"/>
    </source>
</evidence>
<feature type="coiled-coil region" evidence="1">
    <location>
        <begin position="12"/>
        <end position="39"/>
    </location>
</feature>
<reference evidence="3 4" key="1">
    <citation type="journal article" date="2015" name="Genome Biol. Evol.">
        <title>Comparative Genomics of a Bacterivorous Green Alga Reveals Evolutionary Causalities and Consequences of Phago-Mixotrophic Mode of Nutrition.</title>
        <authorList>
            <person name="Burns J.A."/>
            <person name="Paasch A."/>
            <person name="Narechania A."/>
            <person name="Kim E."/>
        </authorList>
    </citation>
    <scope>NUCLEOTIDE SEQUENCE [LARGE SCALE GENOMIC DNA]</scope>
    <source>
        <strain evidence="3 4">PLY_AMNH</strain>
    </source>
</reference>
<dbReference type="EMBL" id="LGRX02005874">
    <property type="protein sequence ID" value="KAK3277822.1"/>
    <property type="molecule type" value="Genomic_DNA"/>
</dbReference>
<protein>
    <submittedName>
        <fullName evidence="3">Uncharacterized protein</fullName>
    </submittedName>
</protein>
<evidence type="ECO:0000256" key="2">
    <source>
        <dbReference type="SAM" id="MobiDB-lite"/>
    </source>
</evidence>
<evidence type="ECO:0000313" key="3">
    <source>
        <dbReference type="EMBL" id="KAK3277822.1"/>
    </source>
</evidence>